<dbReference type="GO" id="GO:0000976">
    <property type="term" value="F:transcription cis-regulatory region binding"/>
    <property type="evidence" value="ECO:0007669"/>
    <property type="project" value="TreeGrafter"/>
</dbReference>
<gene>
    <name evidence="7" type="ORF">KC729_19430</name>
</gene>
<dbReference type="PRINTS" id="PR00455">
    <property type="entry name" value="HTHTETR"/>
</dbReference>
<comment type="caution">
    <text evidence="7">The sequence shown here is derived from an EMBL/GenBank/DDBJ whole genome shotgun (WGS) entry which is preliminary data.</text>
</comment>
<evidence type="ECO:0000259" key="6">
    <source>
        <dbReference type="PROSITE" id="PS50977"/>
    </source>
</evidence>
<organism evidence="7 8">
    <name type="scientific">Eiseniibacteriota bacterium</name>
    <dbReference type="NCBI Taxonomy" id="2212470"/>
    <lineage>
        <taxon>Bacteria</taxon>
        <taxon>Candidatus Eiseniibacteriota</taxon>
    </lineage>
</organism>
<dbReference type="Pfam" id="PF00440">
    <property type="entry name" value="TetR_N"/>
    <property type="match status" value="1"/>
</dbReference>
<feature type="DNA-binding region" description="H-T-H motif" evidence="4">
    <location>
        <begin position="42"/>
        <end position="61"/>
    </location>
</feature>
<evidence type="ECO:0000256" key="3">
    <source>
        <dbReference type="ARBA" id="ARBA00023163"/>
    </source>
</evidence>
<dbReference type="GO" id="GO:0003700">
    <property type="term" value="F:DNA-binding transcription factor activity"/>
    <property type="evidence" value="ECO:0007669"/>
    <property type="project" value="TreeGrafter"/>
</dbReference>
<dbReference type="InterPro" id="IPR001647">
    <property type="entry name" value="HTH_TetR"/>
</dbReference>
<feature type="region of interest" description="Disordered" evidence="5">
    <location>
        <begin position="190"/>
        <end position="210"/>
    </location>
</feature>
<evidence type="ECO:0000256" key="4">
    <source>
        <dbReference type="PROSITE-ProRule" id="PRU00335"/>
    </source>
</evidence>
<dbReference type="InterPro" id="IPR009057">
    <property type="entry name" value="Homeodomain-like_sf"/>
</dbReference>
<dbReference type="PANTHER" id="PTHR30055">
    <property type="entry name" value="HTH-TYPE TRANSCRIPTIONAL REGULATOR RUTR"/>
    <property type="match status" value="1"/>
</dbReference>
<reference evidence="7" key="2">
    <citation type="journal article" date="2021" name="Microbiome">
        <title>Successional dynamics and alternative stable states in a saline activated sludge microbial community over 9 years.</title>
        <authorList>
            <person name="Wang Y."/>
            <person name="Ye J."/>
            <person name="Ju F."/>
            <person name="Liu L."/>
            <person name="Boyd J.A."/>
            <person name="Deng Y."/>
            <person name="Parks D.H."/>
            <person name="Jiang X."/>
            <person name="Yin X."/>
            <person name="Woodcroft B.J."/>
            <person name="Tyson G.W."/>
            <person name="Hugenholtz P."/>
            <person name="Polz M.F."/>
            <person name="Zhang T."/>
        </authorList>
    </citation>
    <scope>NUCLEOTIDE SEQUENCE</scope>
    <source>
        <strain evidence="7">HKST-UBA01</strain>
    </source>
</reference>
<dbReference type="EMBL" id="JAGQHR010000875">
    <property type="protein sequence ID" value="MCA9729865.1"/>
    <property type="molecule type" value="Genomic_DNA"/>
</dbReference>
<proteinExistence type="predicted"/>
<sequence>MSRSPTPSPSRIRRARVREQTQTALLESAARAFRVGPYDSVSMEAVAAAAGYSKRSVYLYFADKQALFEAVLRAELAQWSDSMDRAGGTQEEPLEQLRAILIESLEYLDRRPALLRHLLEYGALVAGRPEGTTPIEGDPVFEDWIRTVTRCLDRAVLDGSIPIEADPQREAAWIWQQILGVSFGRVIRTNRSSPAPAQPKASSASAASERTGINAETIRRILQGVGT</sequence>
<evidence type="ECO:0000256" key="1">
    <source>
        <dbReference type="ARBA" id="ARBA00023015"/>
    </source>
</evidence>
<accession>A0A956RRB1</accession>
<protein>
    <submittedName>
        <fullName evidence="7">TetR/AcrR family transcriptional regulator</fullName>
    </submittedName>
</protein>
<dbReference type="PROSITE" id="PS50977">
    <property type="entry name" value="HTH_TETR_2"/>
    <property type="match status" value="1"/>
</dbReference>
<keyword evidence="1" id="KW-0805">Transcription regulation</keyword>
<dbReference type="Proteomes" id="UP000697710">
    <property type="component" value="Unassembled WGS sequence"/>
</dbReference>
<dbReference type="SUPFAM" id="SSF48498">
    <property type="entry name" value="Tetracyclin repressor-like, C-terminal domain"/>
    <property type="match status" value="1"/>
</dbReference>
<name>A0A956RRB1_UNCEI</name>
<dbReference type="Gene3D" id="1.10.357.10">
    <property type="entry name" value="Tetracycline Repressor, domain 2"/>
    <property type="match status" value="1"/>
</dbReference>
<keyword evidence="2 4" id="KW-0238">DNA-binding</keyword>
<feature type="compositionally biased region" description="Low complexity" evidence="5">
    <location>
        <begin position="192"/>
        <end position="208"/>
    </location>
</feature>
<dbReference type="InterPro" id="IPR050109">
    <property type="entry name" value="HTH-type_TetR-like_transc_reg"/>
</dbReference>
<feature type="domain" description="HTH tetR-type" evidence="6">
    <location>
        <begin position="19"/>
        <end position="79"/>
    </location>
</feature>
<evidence type="ECO:0000256" key="2">
    <source>
        <dbReference type="ARBA" id="ARBA00023125"/>
    </source>
</evidence>
<evidence type="ECO:0000313" key="7">
    <source>
        <dbReference type="EMBL" id="MCA9729865.1"/>
    </source>
</evidence>
<dbReference type="AlphaFoldDB" id="A0A956RRB1"/>
<evidence type="ECO:0000256" key="5">
    <source>
        <dbReference type="SAM" id="MobiDB-lite"/>
    </source>
</evidence>
<dbReference type="SUPFAM" id="SSF46689">
    <property type="entry name" value="Homeodomain-like"/>
    <property type="match status" value="1"/>
</dbReference>
<keyword evidence="3" id="KW-0804">Transcription</keyword>
<dbReference type="InterPro" id="IPR036271">
    <property type="entry name" value="Tet_transcr_reg_TetR-rel_C_sf"/>
</dbReference>
<reference evidence="7" key="1">
    <citation type="submission" date="2020-04" db="EMBL/GenBank/DDBJ databases">
        <authorList>
            <person name="Zhang T."/>
        </authorList>
    </citation>
    <scope>NUCLEOTIDE SEQUENCE</scope>
    <source>
        <strain evidence="7">HKST-UBA01</strain>
    </source>
</reference>
<evidence type="ECO:0000313" key="8">
    <source>
        <dbReference type="Proteomes" id="UP000697710"/>
    </source>
</evidence>
<dbReference type="PANTHER" id="PTHR30055:SF234">
    <property type="entry name" value="HTH-TYPE TRANSCRIPTIONAL REGULATOR BETI"/>
    <property type="match status" value="1"/>
</dbReference>